<keyword evidence="3" id="KW-0805">Transcription regulation</keyword>
<dbReference type="SMART" id="SM00906">
    <property type="entry name" value="Fungal_trans"/>
    <property type="match status" value="1"/>
</dbReference>
<evidence type="ECO:0000259" key="8">
    <source>
        <dbReference type="PROSITE" id="PS50048"/>
    </source>
</evidence>
<dbReference type="Proteomes" id="UP000434172">
    <property type="component" value="Unassembled WGS sequence"/>
</dbReference>
<comment type="caution">
    <text evidence="9">The sequence shown here is derived from an EMBL/GenBank/DDBJ whole genome shotgun (WGS) entry which is preliminary data.</text>
</comment>
<gene>
    <name evidence="9" type="ORF">GQ607_012617</name>
</gene>
<reference evidence="9 10" key="1">
    <citation type="submission" date="2019-12" db="EMBL/GenBank/DDBJ databases">
        <title>A genome sequence resource for the geographically widespread anthracnose pathogen Colletotrichum asianum.</title>
        <authorList>
            <person name="Meng Y."/>
        </authorList>
    </citation>
    <scope>NUCLEOTIDE SEQUENCE [LARGE SCALE GENOMIC DNA]</scope>
    <source>
        <strain evidence="9 10">ICMP 18580</strain>
    </source>
</reference>
<dbReference type="PANTHER" id="PTHR47171:SF1">
    <property type="entry name" value="ZN(II)2CYS6 TRANSCRIPTION FACTOR (EUROFUNG)"/>
    <property type="match status" value="1"/>
</dbReference>
<dbReference type="InterPro" id="IPR007219">
    <property type="entry name" value="XnlR_reg_dom"/>
</dbReference>
<dbReference type="AlphaFoldDB" id="A0A8H3W6Q8"/>
<dbReference type="SUPFAM" id="SSF53383">
    <property type="entry name" value="PLP-dependent transferases"/>
    <property type="match status" value="1"/>
</dbReference>
<dbReference type="CDD" id="cd12148">
    <property type="entry name" value="fungal_TF_MHR"/>
    <property type="match status" value="1"/>
</dbReference>
<dbReference type="PRINTS" id="PR00753">
    <property type="entry name" value="ACCSYNTHASE"/>
</dbReference>
<dbReference type="PROSITE" id="PS50048">
    <property type="entry name" value="ZN2_CY6_FUNGAL_2"/>
    <property type="match status" value="1"/>
</dbReference>
<dbReference type="Gene3D" id="3.90.1150.10">
    <property type="entry name" value="Aspartate Aminotransferase, domain 1"/>
    <property type="match status" value="1"/>
</dbReference>
<feature type="compositionally biased region" description="Polar residues" evidence="7">
    <location>
        <begin position="1105"/>
        <end position="1146"/>
    </location>
</feature>
<evidence type="ECO:0000256" key="5">
    <source>
        <dbReference type="ARBA" id="ARBA00023163"/>
    </source>
</evidence>
<dbReference type="Gene3D" id="4.10.240.10">
    <property type="entry name" value="Zn(2)-C6 fungal-type DNA-binding domain"/>
    <property type="match status" value="1"/>
</dbReference>
<dbReference type="CDD" id="cd00609">
    <property type="entry name" value="AAT_like"/>
    <property type="match status" value="1"/>
</dbReference>
<evidence type="ECO:0000256" key="1">
    <source>
        <dbReference type="ARBA" id="ARBA00022723"/>
    </source>
</evidence>
<evidence type="ECO:0000313" key="9">
    <source>
        <dbReference type="EMBL" id="KAF0320196.1"/>
    </source>
</evidence>
<dbReference type="SUPFAM" id="SSF57701">
    <property type="entry name" value="Zn2/Cys6 DNA-binding domain"/>
    <property type="match status" value="1"/>
</dbReference>
<evidence type="ECO:0000256" key="2">
    <source>
        <dbReference type="ARBA" id="ARBA00022833"/>
    </source>
</evidence>
<evidence type="ECO:0000256" key="6">
    <source>
        <dbReference type="ARBA" id="ARBA00023242"/>
    </source>
</evidence>
<dbReference type="InterPro" id="IPR015421">
    <property type="entry name" value="PyrdxlP-dep_Trfase_major"/>
</dbReference>
<dbReference type="PANTHER" id="PTHR47171">
    <property type="entry name" value="FARA-RELATED"/>
    <property type="match status" value="1"/>
</dbReference>
<dbReference type="InterPro" id="IPR001138">
    <property type="entry name" value="Zn2Cys6_DnaBD"/>
</dbReference>
<dbReference type="GO" id="GO:0000981">
    <property type="term" value="F:DNA-binding transcription factor activity, RNA polymerase II-specific"/>
    <property type="evidence" value="ECO:0007669"/>
    <property type="project" value="InterPro"/>
</dbReference>
<evidence type="ECO:0000256" key="3">
    <source>
        <dbReference type="ARBA" id="ARBA00023015"/>
    </source>
</evidence>
<dbReference type="InterPro" id="IPR015422">
    <property type="entry name" value="PyrdxlP-dep_Trfase_small"/>
</dbReference>
<accession>A0A8H3W6Q8</accession>
<dbReference type="Pfam" id="PF00172">
    <property type="entry name" value="Zn_clus"/>
    <property type="match status" value="1"/>
</dbReference>
<dbReference type="InterPro" id="IPR004839">
    <property type="entry name" value="Aminotransferase_I/II_large"/>
</dbReference>
<dbReference type="InterPro" id="IPR036864">
    <property type="entry name" value="Zn2-C6_fun-type_DNA-bd_sf"/>
</dbReference>
<dbReference type="Gene3D" id="3.40.640.10">
    <property type="entry name" value="Type I PLP-dependent aspartate aminotransferase-like (Major domain)"/>
    <property type="match status" value="1"/>
</dbReference>
<feature type="domain" description="Zn(2)-C6 fungal-type" evidence="8">
    <location>
        <begin position="509"/>
        <end position="540"/>
    </location>
</feature>
<feature type="compositionally biased region" description="Polar residues" evidence="7">
    <location>
        <begin position="595"/>
        <end position="640"/>
    </location>
</feature>
<dbReference type="SMART" id="SM00066">
    <property type="entry name" value="GAL4"/>
    <property type="match status" value="1"/>
</dbReference>
<keyword evidence="2" id="KW-0862">Zinc</keyword>
<feature type="compositionally biased region" description="Polar residues" evidence="7">
    <location>
        <begin position="559"/>
        <end position="568"/>
    </location>
</feature>
<feature type="compositionally biased region" description="Basic and acidic residues" evidence="7">
    <location>
        <begin position="581"/>
        <end position="593"/>
    </location>
</feature>
<feature type="region of interest" description="Disordered" evidence="7">
    <location>
        <begin position="1105"/>
        <end position="1153"/>
    </location>
</feature>
<evidence type="ECO:0000313" key="10">
    <source>
        <dbReference type="Proteomes" id="UP000434172"/>
    </source>
</evidence>
<keyword evidence="10" id="KW-1185">Reference proteome</keyword>
<dbReference type="GO" id="GO:0003677">
    <property type="term" value="F:DNA binding"/>
    <property type="evidence" value="ECO:0007669"/>
    <property type="project" value="UniProtKB-KW"/>
</dbReference>
<dbReference type="GO" id="GO:0006351">
    <property type="term" value="P:DNA-templated transcription"/>
    <property type="evidence" value="ECO:0007669"/>
    <property type="project" value="InterPro"/>
</dbReference>
<proteinExistence type="predicted"/>
<dbReference type="InterPro" id="IPR015424">
    <property type="entry name" value="PyrdxlP-dep_Trfase"/>
</dbReference>
<dbReference type="OrthoDB" id="5121955at2759"/>
<organism evidence="9 10">
    <name type="scientific">Colletotrichum asianum</name>
    <dbReference type="NCBI Taxonomy" id="702518"/>
    <lineage>
        <taxon>Eukaryota</taxon>
        <taxon>Fungi</taxon>
        <taxon>Dikarya</taxon>
        <taxon>Ascomycota</taxon>
        <taxon>Pezizomycotina</taxon>
        <taxon>Sordariomycetes</taxon>
        <taxon>Hypocreomycetidae</taxon>
        <taxon>Glomerellales</taxon>
        <taxon>Glomerellaceae</taxon>
        <taxon>Colletotrichum</taxon>
        <taxon>Colletotrichum gloeosporioides species complex</taxon>
    </lineage>
</organism>
<dbReference type="InterPro" id="IPR052073">
    <property type="entry name" value="Amide_Lactam_Regulators"/>
</dbReference>
<evidence type="ECO:0000256" key="7">
    <source>
        <dbReference type="SAM" id="MobiDB-lite"/>
    </source>
</evidence>
<dbReference type="GO" id="GO:0030170">
    <property type="term" value="F:pyridoxal phosphate binding"/>
    <property type="evidence" value="ECO:0007669"/>
    <property type="project" value="InterPro"/>
</dbReference>
<dbReference type="Pfam" id="PF00155">
    <property type="entry name" value="Aminotran_1_2"/>
    <property type="match status" value="1"/>
</dbReference>
<keyword evidence="4" id="KW-0238">DNA-binding</keyword>
<dbReference type="GO" id="GO:0008270">
    <property type="term" value="F:zinc ion binding"/>
    <property type="evidence" value="ECO:0007669"/>
    <property type="project" value="InterPro"/>
</dbReference>
<keyword evidence="1" id="KW-0479">Metal-binding</keyword>
<protein>
    <submittedName>
        <fullName evidence="9">Cutinase transcription factor 1 alpha</fullName>
    </submittedName>
</protein>
<dbReference type="EMBL" id="WOWK01000086">
    <property type="protein sequence ID" value="KAF0320196.1"/>
    <property type="molecule type" value="Genomic_DNA"/>
</dbReference>
<keyword evidence="6" id="KW-0539">Nucleus</keyword>
<name>A0A8H3W6Q8_9PEZI</name>
<dbReference type="Pfam" id="PF04082">
    <property type="entry name" value="Fungal_trans"/>
    <property type="match status" value="1"/>
</dbReference>
<sequence>MDHVTQDDRVQWAISQRHVSQRGAYNFAHRDIWGPREKSMANPWSPSNPDGTVILRLAENSLMHQEVAQFIRETINVLPLDHLTYSTGPRGSLRLRRVLAAFMNKEFHPRDAVTANDLFITPGLASGLDAVAWSICDEGEGILVPQPFYNGFSFDLLNRSNTRVIGVSYQGMEGCSKLEDIFRPEVNRLALEAALNKARGEGVNVRALLISKCYPPETLREFASFCGRNRLHFISDEIYAKSVFPNSAISGQASFVSVLSLDLHNVIDANLLHVLYGASKDFCANGLRLGMVYTKNEAMLGAMSSISMFSWSPHVLQDVWASMMNDQMWIKSFMEKKTDLMVEKYRVATSFCREHNISHVEMNAGLFIWVDLRHLFKPLTLDGNLRVQSESCIAHQQRELEITDLCARHGVMIAPGSVYMPEEFGWFRVTFSLGKEALEGLKRFARAIAEMTLYGLLTSRRLTFTPGAAKYLAFLRLDEATMVDDSRKTPDNPAPVSPSRPVVNRVRVACKACNARRVKCDADQGQPCWQCRTRQIPCELIESKRGKYVRKRRVRLSAQVASETSSPHVEQRLAPSDTEDTFDHGRGVEEVDGSHASSHQEISQDVNPVLSPFNSRDAQGTRASIPQQLQPNSNANGSVDKSSLSYIVEVVHRPKDGLTEPLRVHYPIPASIVDQSTSNFGPKTPEDSISLQEALVMPPPEVADQLVRIFFDTTHIAFPVFDRYRFARLYLQGQASPLVLQTIFLLGFMVGSDDLIQAGGFNDRATARKTYYLRAKALYDADYDADRMNVVACLILIGFWWAGYDEQKDHCHWVGCATTFAQSMGMHRSMAQSTFSPHMKSLRKRIWWAIYTRERHLSAAFGRPCRIRDEDCDVEPLAEDDFNFDLDYDQRLIPTQQEYHVSYVLEMTRLASILGDVLISEFSPRRPTTEQFETQTLKEKLLGWERKLPENFRMLPLDGTLGAPFWASMLHFNYQYCQILLFRPKSIEIVSQEEKERDSRARMAADAITRNAEDQLAADTIRYAQIHLVPALFGALSMHTIEICRKDSIRRQLAENKSRQCLLALGELSKSWPVRIWISKSFVSLMTRLTGQDSAPSGGAIVRVSSSIHPTSPRGQSLHETASDNQPASGSGSGHQDTTATLNDGSQTRDFDPYDITQANPHLFYDSFWTSYLDNAFDVDLLIHPNSGLF</sequence>
<evidence type="ECO:0000256" key="4">
    <source>
        <dbReference type="ARBA" id="ARBA00023125"/>
    </source>
</evidence>
<keyword evidence="5" id="KW-0804">Transcription</keyword>
<feature type="region of interest" description="Disordered" evidence="7">
    <location>
        <begin position="558"/>
        <end position="640"/>
    </location>
</feature>